<gene>
    <name evidence="1" type="ORF">ENUP19_0082G0050</name>
</gene>
<evidence type="ECO:0000313" key="1">
    <source>
        <dbReference type="EMBL" id="GAB1221521.1"/>
    </source>
</evidence>
<accession>A0ABQ0DF89</accession>
<name>A0ABQ0DF89_9EUKA</name>
<dbReference type="EMBL" id="BAAFRS010000082">
    <property type="protein sequence ID" value="GAB1221521.1"/>
    <property type="molecule type" value="Genomic_DNA"/>
</dbReference>
<proteinExistence type="predicted"/>
<protein>
    <submittedName>
        <fullName evidence="1">Uncharacterized protein</fullName>
    </submittedName>
</protein>
<comment type="caution">
    <text evidence="1">The sequence shown here is derived from an EMBL/GenBank/DDBJ whole genome shotgun (WGS) entry which is preliminary data.</text>
</comment>
<sequence>MQNQVTYQASIKKYGKSKSIVVVEHKRVNEILTKDWAEEDNKNQECDLEIQAILRGNEEGNLDNVFTTVGTNSVVNEYSSSIHPTSA</sequence>
<dbReference type="Proteomes" id="UP001628156">
    <property type="component" value="Unassembled WGS sequence"/>
</dbReference>
<reference evidence="1 2" key="1">
    <citation type="journal article" date="2019" name="PLoS Negl. Trop. Dis.">
        <title>Whole genome sequencing of Entamoeba nuttalli reveals mammalian host-related molecular signatures and a novel octapeptide-repeat surface protein.</title>
        <authorList>
            <person name="Tanaka M."/>
            <person name="Makiuchi T."/>
            <person name="Komiyama T."/>
            <person name="Shiina T."/>
            <person name="Osaki K."/>
            <person name="Tachibana H."/>
        </authorList>
    </citation>
    <scope>NUCLEOTIDE SEQUENCE [LARGE SCALE GENOMIC DNA]</scope>
    <source>
        <strain evidence="1 2">P19-061405</strain>
    </source>
</reference>
<organism evidence="1 2">
    <name type="scientific">Entamoeba nuttalli</name>
    <dbReference type="NCBI Taxonomy" id="412467"/>
    <lineage>
        <taxon>Eukaryota</taxon>
        <taxon>Amoebozoa</taxon>
        <taxon>Evosea</taxon>
        <taxon>Archamoebae</taxon>
        <taxon>Mastigamoebida</taxon>
        <taxon>Entamoebidae</taxon>
        <taxon>Entamoeba</taxon>
    </lineage>
</organism>
<evidence type="ECO:0000313" key="2">
    <source>
        <dbReference type="Proteomes" id="UP001628156"/>
    </source>
</evidence>
<keyword evidence="2" id="KW-1185">Reference proteome</keyword>